<proteinExistence type="inferred from homology"/>
<feature type="compositionally biased region" description="Low complexity" evidence="2">
    <location>
        <begin position="195"/>
        <end position="213"/>
    </location>
</feature>
<dbReference type="InterPro" id="IPR052618">
    <property type="entry name" value="ComplexI_NDUFA12"/>
</dbReference>
<protein>
    <recommendedName>
        <fullName evidence="5">NADH dehydrogenase [ubiquinone] 1 alpha subcomplex subunit</fullName>
    </recommendedName>
</protein>
<dbReference type="AlphaFoldDB" id="D8QHA8"/>
<dbReference type="HOGENOM" id="CLU_100704_0_0_1"/>
<organism evidence="4">
    <name type="scientific">Schizophyllum commune (strain H4-8 / FGSC 9210)</name>
    <name type="common">Split gill fungus</name>
    <dbReference type="NCBI Taxonomy" id="578458"/>
    <lineage>
        <taxon>Eukaryota</taxon>
        <taxon>Fungi</taxon>
        <taxon>Dikarya</taxon>
        <taxon>Basidiomycota</taxon>
        <taxon>Agaricomycotina</taxon>
        <taxon>Agaricomycetes</taxon>
        <taxon>Agaricomycetidae</taxon>
        <taxon>Agaricales</taxon>
        <taxon>Schizophyllaceae</taxon>
        <taxon>Schizophyllum</taxon>
    </lineage>
</organism>
<dbReference type="VEuPathDB" id="FungiDB:SCHCODRAFT_01340015"/>
<dbReference type="InParanoid" id="D8QHA8"/>
<dbReference type="PANTHER" id="PTHR32470">
    <property type="entry name" value="ADH DEHYDROGENASE [UBIQUINONE] 1 ALPHA SUBCOMPLEX ASSEMBLY FACTOR 2"/>
    <property type="match status" value="1"/>
</dbReference>
<accession>D8QHA8</accession>
<dbReference type="KEGG" id="scm:SCHCO_01340015"/>
<feature type="non-terminal residue" evidence="3">
    <location>
        <position position="241"/>
    </location>
</feature>
<feature type="compositionally biased region" description="Polar residues" evidence="2">
    <location>
        <begin position="185"/>
        <end position="194"/>
    </location>
</feature>
<dbReference type="InterPro" id="IPR007763">
    <property type="entry name" value="NDUFA12"/>
</dbReference>
<gene>
    <name evidence="3" type="ORF">SCHCODRAFT_113257</name>
</gene>
<evidence type="ECO:0000256" key="2">
    <source>
        <dbReference type="SAM" id="MobiDB-lite"/>
    </source>
</evidence>
<dbReference type="Proteomes" id="UP000007431">
    <property type="component" value="Unassembled WGS sequence"/>
</dbReference>
<evidence type="ECO:0000313" key="4">
    <source>
        <dbReference type="Proteomes" id="UP000007431"/>
    </source>
</evidence>
<feature type="region of interest" description="Disordered" evidence="2">
    <location>
        <begin position="107"/>
        <end position="241"/>
    </location>
</feature>
<sequence length="241" mass="26518">MSFFIRRVWEAMVKPARMVGKDLDGNRYYEIPIAGRTTRTSRSVRYKSKEDEYAYIARQKLLPVQWSAWLSHTRQNAPTMEELLADAERQRRLQMKVAMIEAREAEERAQRELLSEPQSFSPSPATAGDPLPAHPIGARIAENAQSAQETAQALEQATAPQVERATTLVDEAATQAAQPTAQTAHPTSEPAQPSTSTTQPGGPAAAATSTPSPFDEHAPKPGSDQPEPWNPAPARRVRRGE</sequence>
<dbReference type="Pfam" id="PF05071">
    <property type="entry name" value="NDUFA12"/>
    <property type="match status" value="1"/>
</dbReference>
<dbReference type="GeneID" id="9596753"/>
<dbReference type="EMBL" id="GL377312">
    <property type="protein sequence ID" value="EFI92637.1"/>
    <property type="molecule type" value="Genomic_DNA"/>
</dbReference>
<feature type="compositionally biased region" description="Low complexity" evidence="2">
    <location>
        <begin position="172"/>
        <end position="184"/>
    </location>
</feature>
<name>D8QHA8_SCHCM</name>
<evidence type="ECO:0000313" key="3">
    <source>
        <dbReference type="EMBL" id="EFI92637.1"/>
    </source>
</evidence>
<dbReference type="eggNOG" id="ENOG502SBMA">
    <property type="taxonomic scope" value="Eukaryota"/>
</dbReference>
<dbReference type="STRING" id="578458.D8QHA8"/>
<dbReference type="OrthoDB" id="10255576at2759"/>
<dbReference type="PANTHER" id="PTHR32470:SF2">
    <property type="entry name" value="NADH DEHYDROGENASE [UBIQUINONE] 1 ALPHA SUBCOMPLEX ASSEMBLY FACTOR 2"/>
    <property type="match status" value="1"/>
</dbReference>
<feature type="compositionally biased region" description="Low complexity" evidence="2">
    <location>
        <begin position="144"/>
        <end position="161"/>
    </location>
</feature>
<evidence type="ECO:0008006" key="5">
    <source>
        <dbReference type="Google" id="ProtNLM"/>
    </source>
</evidence>
<keyword evidence="4" id="KW-1185">Reference proteome</keyword>
<comment type="similarity">
    <text evidence="1">Belongs to the complex I NDUFA12 subunit family.</text>
</comment>
<dbReference type="OMA" id="SPSWMQW"/>
<dbReference type="RefSeq" id="XP_003027540.1">
    <property type="nucleotide sequence ID" value="XM_003027494.1"/>
</dbReference>
<dbReference type="GO" id="GO:0005739">
    <property type="term" value="C:mitochondrion"/>
    <property type="evidence" value="ECO:0007669"/>
    <property type="project" value="TreeGrafter"/>
</dbReference>
<evidence type="ECO:0000256" key="1">
    <source>
        <dbReference type="ARBA" id="ARBA00007355"/>
    </source>
</evidence>
<reference evidence="3 4" key="1">
    <citation type="journal article" date="2010" name="Nat. Biotechnol.">
        <title>Genome sequence of the model mushroom Schizophyllum commune.</title>
        <authorList>
            <person name="Ohm R.A."/>
            <person name="de Jong J.F."/>
            <person name="Lugones L.G."/>
            <person name="Aerts A."/>
            <person name="Kothe E."/>
            <person name="Stajich J.E."/>
            <person name="de Vries R.P."/>
            <person name="Record E."/>
            <person name="Levasseur A."/>
            <person name="Baker S.E."/>
            <person name="Bartholomew K.A."/>
            <person name="Coutinho P.M."/>
            <person name="Erdmann S."/>
            <person name="Fowler T.J."/>
            <person name="Gathman A.C."/>
            <person name="Lombard V."/>
            <person name="Henrissat B."/>
            <person name="Knabe N."/>
            <person name="Kuees U."/>
            <person name="Lilly W.W."/>
            <person name="Lindquist E."/>
            <person name="Lucas S."/>
            <person name="Magnuson J.K."/>
            <person name="Piumi F."/>
            <person name="Raudaskoski M."/>
            <person name="Salamov A."/>
            <person name="Schmutz J."/>
            <person name="Schwarze F.W.M.R."/>
            <person name="vanKuyk P.A."/>
            <person name="Horton J.S."/>
            <person name="Grigoriev I.V."/>
            <person name="Woesten H.A.B."/>
        </authorList>
    </citation>
    <scope>NUCLEOTIDE SEQUENCE [LARGE SCALE GENOMIC DNA]</scope>
    <source>
        <strain evidence="4">H4-8 / FGSC 9210</strain>
    </source>
</reference>
<dbReference type="GO" id="GO:0045271">
    <property type="term" value="C:respiratory chain complex I"/>
    <property type="evidence" value="ECO:0007669"/>
    <property type="project" value="InterPro"/>
</dbReference>
<dbReference type="GO" id="GO:0032981">
    <property type="term" value="P:mitochondrial respiratory chain complex I assembly"/>
    <property type="evidence" value="ECO:0007669"/>
    <property type="project" value="TreeGrafter"/>
</dbReference>